<keyword evidence="2" id="KW-1185">Reference proteome</keyword>
<proteinExistence type="predicted"/>
<sequence length="112" mass="12602">MVRGGYFPALARPVDWAAASILMPHVVRAPSFKNVRERQRAEEDMRDRAFEGEGIIWYERADARHVVCGGSSERYEASPCVLPRMPPASELRVGKVSARTLIRSGRTILAEY</sequence>
<name>A0ABN7ACB6_9HEMI</name>
<evidence type="ECO:0000313" key="1">
    <source>
        <dbReference type="EMBL" id="BES89688.1"/>
    </source>
</evidence>
<organism evidence="1 2">
    <name type="scientific">Nesidiocoris tenuis</name>
    <dbReference type="NCBI Taxonomy" id="355587"/>
    <lineage>
        <taxon>Eukaryota</taxon>
        <taxon>Metazoa</taxon>
        <taxon>Ecdysozoa</taxon>
        <taxon>Arthropoda</taxon>
        <taxon>Hexapoda</taxon>
        <taxon>Insecta</taxon>
        <taxon>Pterygota</taxon>
        <taxon>Neoptera</taxon>
        <taxon>Paraneoptera</taxon>
        <taxon>Hemiptera</taxon>
        <taxon>Heteroptera</taxon>
        <taxon>Panheteroptera</taxon>
        <taxon>Cimicomorpha</taxon>
        <taxon>Miridae</taxon>
        <taxon>Dicyphina</taxon>
        <taxon>Nesidiocoris</taxon>
    </lineage>
</organism>
<dbReference type="EMBL" id="AP028909">
    <property type="protein sequence ID" value="BES89688.1"/>
    <property type="molecule type" value="Genomic_DNA"/>
</dbReference>
<reference evidence="1 2" key="1">
    <citation type="submission" date="2023-09" db="EMBL/GenBank/DDBJ databases">
        <title>Nesidiocoris tenuis whole genome shotgun sequence.</title>
        <authorList>
            <person name="Shibata T."/>
            <person name="Shimoda M."/>
            <person name="Kobayashi T."/>
            <person name="Uehara T."/>
        </authorList>
    </citation>
    <scope>NUCLEOTIDE SEQUENCE [LARGE SCALE GENOMIC DNA]</scope>
    <source>
        <strain evidence="1 2">Japan</strain>
    </source>
</reference>
<evidence type="ECO:0000313" key="2">
    <source>
        <dbReference type="Proteomes" id="UP001307889"/>
    </source>
</evidence>
<protein>
    <submittedName>
        <fullName evidence="1">Uncharacterized protein</fullName>
    </submittedName>
</protein>
<dbReference type="Proteomes" id="UP001307889">
    <property type="component" value="Chromosome 1"/>
</dbReference>
<gene>
    <name evidence="1" type="ORF">NTJ_02496</name>
</gene>
<accession>A0ABN7ACB6</accession>